<accession>A0ABV3X3J4</accession>
<evidence type="ECO:0000313" key="4">
    <source>
        <dbReference type="Proteomes" id="UP001559623"/>
    </source>
</evidence>
<dbReference type="EMBL" id="JARVLH010000002">
    <property type="protein sequence ID" value="MEX5284769.1"/>
    <property type="molecule type" value="Genomic_DNA"/>
</dbReference>
<keyword evidence="2" id="KW-0732">Signal</keyword>
<sequence length="443" mass="47917">MNCKAKIMACLLTAAAGLGLTHVSAEAARHAADRGSDTIVDTSGTRGAHGFSGKTSEIRTGRTAPGSSTLNRTQKHASEEAAAGGKTPVVNLADGSLRFNPTTQDMREWTVDTQDTGGTLIFSDSPEYVDTNGILYEDTVTGDARVLYYHLNNTGARKKVAVVLQNEGKDISVVRVTRGGSGRPSRDYLEVGKSTQLAYFQKKRDDTVYVLSQEKRLLDPLMNEIILEPGQLVYGVYDFHATGPVKVSVIMYPAVSDPLKFIKHARVLPKDEQRLRGTFRGMDRVISSKPYDPEKDGVVYIPIGDNRQDVFRTGVDATDGSRVTNVGNYGVLYRIQIPTVGREATQYYLTPLGGVYAGAMSVDFGHGPNLLETPGGRAYFGDAIPPDSDADRAARLAGKDRLKEWAELSDLGSYHSSVQPSFELSPPGASNLPVQIILMPAGE</sequence>
<dbReference type="RefSeq" id="WP_368846493.1">
    <property type="nucleotide sequence ID" value="NZ_CP194411.1"/>
</dbReference>
<reference evidence="3 4" key="1">
    <citation type="submission" date="2023-04" db="EMBL/GenBank/DDBJ databases">
        <title>Genome Sequence of Selenomonas sputigena ATCC 33150.</title>
        <authorList>
            <person name="Miller D.P."/>
            <person name="Anvari S."/>
            <person name="Polson S.W."/>
            <person name="Macdonald M."/>
            <person name="Mcdowell J.V."/>
        </authorList>
    </citation>
    <scope>NUCLEOTIDE SEQUENCE [LARGE SCALE GENOMIC DNA]</scope>
    <source>
        <strain evidence="3 4">ATCC 33150</strain>
    </source>
</reference>
<keyword evidence="4" id="KW-1185">Reference proteome</keyword>
<protein>
    <submittedName>
        <fullName evidence="3">Copper amine oxidase</fullName>
    </submittedName>
</protein>
<evidence type="ECO:0000256" key="2">
    <source>
        <dbReference type="SAM" id="SignalP"/>
    </source>
</evidence>
<name>A0ABV3X3J4_9FIRM</name>
<organism evidence="3 4">
    <name type="scientific">Selenomonas sputigena</name>
    <dbReference type="NCBI Taxonomy" id="69823"/>
    <lineage>
        <taxon>Bacteria</taxon>
        <taxon>Bacillati</taxon>
        <taxon>Bacillota</taxon>
        <taxon>Negativicutes</taxon>
        <taxon>Selenomonadales</taxon>
        <taxon>Selenomonadaceae</taxon>
        <taxon>Selenomonas</taxon>
    </lineage>
</organism>
<evidence type="ECO:0000256" key="1">
    <source>
        <dbReference type="SAM" id="MobiDB-lite"/>
    </source>
</evidence>
<evidence type="ECO:0000313" key="3">
    <source>
        <dbReference type="EMBL" id="MEX5284769.1"/>
    </source>
</evidence>
<dbReference type="Proteomes" id="UP001559623">
    <property type="component" value="Unassembled WGS sequence"/>
</dbReference>
<gene>
    <name evidence="3" type="ORF">QCO44_03810</name>
</gene>
<proteinExistence type="predicted"/>
<feature type="chain" id="PRO_5045335950" evidence="2">
    <location>
        <begin position="28"/>
        <end position="443"/>
    </location>
</feature>
<feature type="signal peptide" evidence="2">
    <location>
        <begin position="1"/>
        <end position="27"/>
    </location>
</feature>
<comment type="caution">
    <text evidence="3">The sequence shown here is derived from an EMBL/GenBank/DDBJ whole genome shotgun (WGS) entry which is preliminary data.</text>
</comment>
<feature type="region of interest" description="Disordered" evidence="1">
    <location>
        <begin position="32"/>
        <end position="86"/>
    </location>
</feature>